<dbReference type="OMA" id="WNPLFHI"/>
<feature type="transmembrane region" description="Helical" evidence="3">
    <location>
        <begin position="152"/>
        <end position="173"/>
    </location>
</feature>
<feature type="transmembrane region" description="Helical" evidence="3">
    <location>
        <begin position="240"/>
        <end position="260"/>
    </location>
</feature>
<gene>
    <name evidence="4" type="ORF">HW564_04085</name>
</gene>
<protein>
    <submittedName>
        <fullName evidence="4">ABC transporter permease</fullName>
    </submittedName>
</protein>
<evidence type="ECO:0000256" key="1">
    <source>
        <dbReference type="ARBA" id="ARBA00007783"/>
    </source>
</evidence>
<keyword evidence="3" id="KW-0812">Transmembrane</keyword>
<feature type="transmembrane region" description="Helical" evidence="3">
    <location>
        <begin position="44"/>
        <end position="63"/>
    </location>
</feature>
<proteinExistence type="inferred from homology"/>
<dbReference type="AlphaFoldDB" id="A0A850LED6"/>
<dbReference type="Proteomes" id="UP000565723">
    <property type="component" value="Unassembled WGS sequence"/>
</dbReference>
<comment type="caution">
    <text evidence="4">The sequence shown here is derived from an EMBL/GenBank/DDBJ whole genome shotgun (WGS) entry which is preliminary data.</text>
</comment>
<accession>A0A850LED6</accession>
<dbReference type="PANTHER" id="PTHR30413:SF10">
    <property type="entry name" value="CAPSULE POLYSACCHARIDE EXPORT INNER-MEMBRANE PROTEIN CTRC"/>
    <property type="match status" value="1"/>
</dbReference>
<feature type="transmembrane region" description="Helical" evidence="3">
    <location>
        <begin position="112"/>
        <end position="140"/>
    </location>
</feature>
<dbReference type="GO" id="GO:0015920">
    <property type="term" value="P:lipopolysaccharide transport"/>
    <property type="evidence" value="ECO:0007669"/>
    <property type="project" value="TreeGrafter"/>
</dbReference>
<keyword evidence="3" id="KW-0472">Membrane</keyword>
<dbReference type="PANTHER" id="PTHR30413">
    <property type="entry name" value="INNER MEMBRANE TRANSPORT PERMEASE"/>
    <property type="match status" value="1"/>
</dbReference>
<dbReference type="EMBL" id="JABXIY010000010">
    <property type="protein sequence ID" value="NVK96090.1"/>
    <property type="molecule type" value="Genomic_DNA"/>
</dbReference>
<organism evidence="4 5">
    <name type="scientific">Ruegeria pomeroyi</name>
    <dbReference type="NCBI Taxonomy" id="89184"/>
    <lineage>
        <taxon>Bacteria</taxon>
        <taxon>Pseudomonadati</taxon>
        <taxon>Pseudomonadota</taxon>
        <taxon>Alphaproteobacteria</taxon>
        <taxon>Rhodobacterales</taxon>
        <taxon>Roseobacteraceae</taxon>
        <taxon>Ruegeria</taxon>
    </lineage>
</organism>
<evidence type="ECO:0000313" key="4">
    <source>
        <dbReference type="EMBL" id="NVK96090.1"/>
    </source>
</evidence>
<evidence type="ECO:0000256" key="3">
    <source>
        <dbReference type="SAM" id="Phobius"/>
    </source>
</evidence>
<evidence type="ECO:0000256" key="2">
    <source>
        <dbReference type="ARBA" id="ARBA00022448"/>
    </source>
</evidence>
<feature type="transmembrane region" description="Helical" evidence="3">
    <location>
        <begin position="72"/>
        <end position="92"/>
    </location>
</feature>
<evidence type="ECO:0000313" key="5">
    <source>
        <dbReference type="Proteomes" id="UP000565723"/>
    </source>
</evidence>
<sequence length="273" mass="30683">MFRYRQHKSLLSGAITMAELIFHNVVRGVRQGHSNAYAALGKNMMQILVFVLVFYMMFSMLGLRGSAIRGDFLLYIMSGIFLFMVHIKTVGAVAGAEGPNSAMMKHAPMNTIIAILSAALGSLYTQLLTLFLILFGYHVAFKPVEIADPAGAFGMLMLAWFTGCAVGLVFLSIKPWAPMLVGVMTTLYQRANMIASGKMFVANTLPGYMLAMFDWNPLFHAIDQCRGFVFRNYFPHNSNWHYSLWLGIILIMIGLMGEFYTRRHVSASWYARR</sequence>
<reference evidence="4 5" key="1">
    <citation type="journal article" date="2020" name="Proc. Natl. Acad. Sci. U.S.A.">
        <title>Ecological drivers of bacterial community assembly in synthetic phycospheres.</title>
        <authorList>
            <person name="Fu H."/>
            <person name="Uchimiya M."/>
            <person name="Gore J."/>
            <person name="Moran M.A."/>
        </authorList>
    </citation>
    <scope>NUCLEOTIDE SEQUENCE [LARGE SCALE GENOMIC DNA]</scope>
    <source>
        <strain evidence="4">HF-Din03</strain>
    </source>
</reference>
<keyword evidence="2" id="KW-0813">Transport</keyword>
<keyword evidence="3" id="KW-1133">Transmembrane helix</keyword>
<name>A0A850LED6_9RHOB</name>
<comment type="similarity">
    <text evidence="1">Belongs to the ABC-2 integral membrane protein family.</text>
</comment>